<proteinExistence type="predicted"/>
<evidence type="ECO:0000256" key="2">
    <source>
        <dbReference type="ARBA" id="ARBA00022679"/>
    </source>
</evidence>
<accession>A0A1H0PHC4</accession>
<evidence type="ECO:0000313" key="6">
    <source>
        <dbReference type="Proteomes" id="UP000198741"/>
    </source>
</evidence>
<evidence type="ECO:0000259" key="4">
    <source>
        <dbReference type="Pfam" id="PF13439"/>
    </source>
</evidence>
<reference evidence="5 6" key="1">
    <citation type="submission" date="2016-10" db="EMBL/GenBank/DDBJ databases">
        <authorList>
            <person name="de Groot N.N."/>
        </authorList>
    </citation>
    <scope>NUCLEOTIDE SEQUENCE [LARGE SCALE GENOMIC DNA]</scope>
    <source>
        <strain evidence="6">P4-7,KCTC 19426,CECT 7604</strain>
    </source>
</reference>
<keyword evidence="6" id="KW-1185">Reference proteome</keyword>
<name>A0A1H0PHC4_9ACTN</name>
<dbReference type="RefSeq" id="WP_231988099.1">
    <property type="nucleotide sequence ID" value="NZ_LT629710.1"/>
</dbReference>
<feature type="domain" description="Glycosyl transferase family 1" evidence="3">
    <location>
        <begin position="196"/>
        <end position="354"/>
    </location>
</feature>
<dbReference type="STRING" id="1090615.SAMN04515671_2778"/>
<dbReference type="GO" id="GO:0009103">
    <property type="term" value="P:lipopolysaccharide biosynthetic process"/>
    <property type="evidence" value="ECO:0007669"/>
    <property type="project" value="TreeGrafter"/>
</dbReference>
<dbReference type="InterPro" id="IPR001296">
    <property type="entry name" value="Glyco_trans_1"/>
</dbReference>
<evidence type="ECO:0000256" key="1">
    <source>
        <dbReference type="ARBA" id="ARBA00022676"/>
    </source>
</evidence>
<dbReference type="CDD" id="cd03809">
    <property type="entry name" value="GT4_MtfB-like"/>
    <property type="match status" value="1"/>
</dbReference>
<dbReference type="Proteomes" id="UP000198741">
    <property type="component" value="Chromosome I"/>
</dbReference>
<dbReference type="Pfam" id="PF00534">
    <property type="entry name" value="Glycos_transf_1"/>
    <property type="match status" value="1"/>
</dbReference>
<dbReference type="GO" id="GO:0016757">
    <property type="term" value="F:glycosyltransferase activity"/>
    <property type="evidence" value="ECO:0007669"/>
    <property type="project" value="UniProtKB-KW"/>
</dbReference>
<evidence type="ECO:0000313" key="5">
    <source>
        <dbReference type="EMBL" id="SDP04461.1"/>
    </source>
</evidence>
<sequence>MDDRQTTVGGGVLTLVTEQALARIPGGTGRYTREVGQALGARIPFGWRVRGVTAWHRDIASARIPGVAGPRRLLLDPRVLARLWERGLGPRLGGTVVHALTPLAPARLRHRQALVMTVHDAVPYTHPETLTPRGAAWHRLMIERGARLASALVVPTAAVAADLESVGIRARIEVIGEGTARALNGPISATEIERMRTAFRLPGRYVLAVGTLEPRKGLDVLLDALTAGDAAAVHLAVVGQPGWGGADLATAAEKRGIADRVHVLGRIPDAELAAVLAGAEVSVVPSRSEGFGLPLLEAMSRGIPVVHTDAPALLEVAGGAGLVVPVGNAAALGAAITSVLADPDLAARLSEAGRVRAAAYSWDAVADRLWDLYQDVAAAPA</sequence>
<dbReference type="PANTHER" id="PTHR46401:SF2">
    <property type="entry name" value="GLYCOSYLTRANSFERASE WBBK-RELATED"/>
    <property type="match status" value="1"/>
</dbReference>
<evidence type="ECO:0000259" key="3">
    <source>
        <dbReference type="Pfam" id="PF00534"/>
    </source>
</evidence>
<dbReference type="PANTHER" id="PTHR46401">
    <property type="entry name" value="GLYCOSYLTRANSFERASE WBBK-RELATED"/>
    <property type="match status" value="1"/>
</dbReference>
<dbReference type="EMBL" id="LT629710">
    <property type="protein sequence ID" value="SDP04461.1"/>
    <property type="molecule type" value="Genomic_DNA"/>
</dbReference>
<dbReference type="Gene3D" id="3.40.50.2000">
    <property type="entry name" value="Glycogen Phosphorylase B"/>
    <property type="match status" value="2"/>
</dbReference>
<dbReference type="AlphaFoldDB" id="A0A1H0PHC4"/>
<protein>
    <submittedName>
        <fullName evidence="5">Glycosyltransferase involved in cell wall bisynthesis</fullName>
    </submittedName>
</protein>
<keyword evidence="2 5" id="KW-0808">Transferase</keyword>
<dbReference type="SUPFAM" id="SSF53756">
    <property type="entry name" value="UDP-Glycosyltransferase/glycogen phosphorylase"/>
    <property type="match status" value="1"/>
</dbReference>
<feature type="domain" description="Glycosyltransferase subfamily 4-like N-terminal" evidence="4">
    <location>
        <begin position="25"/>
        <end position="178"/>
    </location>
</feature>
<dbReference type="Pfam" id="PF13439">
    <property type="entry name" value="Glyco_transf_4"/>
    <property type="match status" value="1"/>
</dbReference>
<organism evidence="5 6">
    <name type="scientific">Nakamurella panacisegetis</name>
    <dbReference type="NCBI Taxonomy" id="1090615"/>
    <lineage>
        <taxon>Bacteria</taxon>
        <taxon>Bacillati</taxon>
        <taxon>Actinomycetota</taxon>
        <taxon>Actinomycetes</taxon>
        <taxon>Nakamurellales</taxon>
        <taxon>Nakamurellaceae</taxon>
        <taxon>Nakamurella</taxon>
    </lineage>
</organism>
<gene>
    <name evidence="5" type="ORF">SAMN04515671_2778</name>
</gene>
<dbReference type="InterPro" id="IPR028098">
    <property type="entry name" value="Glyco_trans_4-like_N"/>
</dbReference>
<keyword evidence="1" id="KW-0328">Glycosyltransferase</keyword>